<protein>
    <submittedName>
        <fullName evidence="1">Uncharacterized protein</fullName>
    </submittedName>
</protein>
<dbReference type="KEGG" id="rpm:RSPPHO_02383"/>
<evidence type="ECO:0000313" key="1">
    <source>
        <dbReference type="EMBL" id="CCG09009.1"/>
    </source>
</evidence>
<dbReference type="HOGENOM" id="CLU_2344793_0_0_5"/>
<dbReference type="AlphaFoldDB" id="H6SLZ4"/>
<dbReference type="eggNOG" id="ENOG5031C3X">
    <property type="taxonomic scope" value="Bacteria"/>
</dbReference>
<dbReference type="Proteomes" id="UP000033220">
    <property type="component" value="Chromosome DSM 122"/>
</dbReference>
<dbReference type="STRING" id="1150469.RSPPHO_02383"/>
<evidence type="ECO:0000313" key="2">
    <source>
        <dbReference type="Proteomes" id="UP000033220"/>
    </source>
</evidence>
<keyword evidence="2" id="KW-1185">Reference proteome</keyword>
<organism evidence="1 2">
    <name type="scientific">Pararhodospirillum photometricum DSM 122</name>
    <dbReference type="NCBI Taxonomy" id="1150469"/>
    <lineage>
        <taxon>Bacteria</taxon>
        <taxon>Pseudomonadati</taxon>
        <taxon>Pseudomonadota</taxon>
        <taxon>Alphaproteobacteria</taxon>
        <taxon>Rhodospirillales</taxon>
        <taxon>Rhodospirillaceae</taxon>
        <taxon>Pararhodospirillum</taxon>
    </lineage>
</organism>
<dbReference type="EMBL" id="HE663493">
    <property type="protein sequence ID" value="CCG09009.1"/>
    <property type="molecule type" value="Genomic_DNA"/>
</dbReference>
<dbReference type="PATRIC" id="fig|1150469.3.peg.2692"/>
<name>H6SLZ4_PARPM</name>
<reference evidence="1 2" key="1">
    <citation type="submission" date="2012-02" db="EMBL/GenBank/DDBJ databases">
        <title>Shotgun genome sequence of Phaeospirillum photometricum DSM 122.</title>
        <authorList>
            <person name="Duquesne K."/>
            <person name="Sturgis J."/>
        </authorList>
    </citation>
    <scope>NUCLEOTIDE SEQUENCE [LARGE SCALE GENOMIC DNA]</scope>
    <source>
        <strain evidence="2">DSM122</strain>
    </source>
</reference>
<proteinExistence type="predicted"/>
<sequence>MQTMTKPREPLSIEDAIMKVMVGLGREKAAAVVGKSVTHVYRWTDPDHDTKPNCDQMMKLDAAYVAAGLGEAPILRAYQAILEAASTAPTIPLRIAQ</sequence>
<accession>H6SLZ4</accession>
<gene>
    <name evidence="1" type="ORF">RSPPHO_02383</name>
</gene>